<evidence type="ECO:0000256" key="2">
    <source>
        <dbReference type="ARBA" id="ARBA00023180"/>
    </source>
</evidence>
<gene>
    <name evidence="3" type="ORF">BC936DRAFT_136630</name>
</gene>
<sequence>MCATMGGFCPYPAVPNYSVIFPEPRPANTSAPAVSGKVKTVLHLSDIHVDPLYARFRILVPRDAQPGTEANCQFPICCRDYENQTTPLKWGDYFCDTPALLLENLLDAIPKIEPIIDFAITTG</sequence>
<keyword evidence="2" id="KW-0325">Glycoprotein</keyword>
<dbReference type="AlphaFoldDB" id="A0A433DJG4"/>
<protein>
    <recommendedName>
        <fullName evidence="5">Calcineurin-like phosphoesterase domain-containing protein</fullName>
    </recommendedName>
</protein>
<dbReference type="Proteomes" id="UP000268093">
    <property type="component" value="Unassembled WGS sequence"/>
</dbReference>
<comment type="caution">
    <text evidence="3">The sequence shown here is derived from an EMBL/GenBank/DDBJ whole genome shotgun (WGS) entry which is preliminary data.</text>
</comment>
<proteinExistence type="predicted"/>
<dbReference type="GO" id="GO:0005615">
    <property type="term" value="C:extracellular space"/>
    <property type="evidence" value="ECO:0007669"/>
    <property type="project" value="TreeGrafter"/>
</dbReference>
<evidence type="ECO:0000313" key="4">
    <source>
        <dbReference type="Proteomes" id="UP000268093"/>
    </source>
</evidence>
<dbReference type="GO" id="GO:0008081">
    <property type="term" value="F:phosphoric diester hydrolase activity"/>
    <property type="evidence" value="ECO:0007669"/>
    <property type="project" value="TreeGrafter"/>
</dbReference>
<accession>A0A433DJG4</accession>
<dbReference type="EMBL" id="RBNI01001017">
    <property type="protein sequence ID" value="RUP51013.1"/>
    <property type="molecule type" value="Genomic_DNA"/>
</dbReference>
<evidence type="ECO:0008006" key="5">
    <source>
        <dbReference type="Google" id="ProtNLM"/>
    </source>
</evidence>
<keyword evidence="1" id="KW-0378">Hydrolase</keyword>
<name>A0A433DJG4_9FUNG</name>
<organism evidence="3 4">
    <name type="scientific">Jimgerdemannia flammicorona</name>
    <dbReference type="NCBI Taxonomy" id="994334"/>
    <lineage>
        <taxon>Eukaryota</taxon>
        <taxon>Fungi</taxon>
        <taxon>Fungi incertae sedis</taxon>
        <taxon>Mucoromycota</taxon>
        <taxon>Mucoromycotina</taxon>
        <taxon>Endogonomycetes</taxon>
        <taxon>Endogonales</taxon>
        <taxon>Endogonaceae</taxon>
        <taxon>Jimgerdemannia</taxon>
    </lineage>
</organism>
<dbReference type="PANTHER" id="PTHR10340">
    <property type="entry name" value="SPHINGOMYELIN PHOSPHODIESTERASE"/>
    <property type="match status" value="1"/>
</dbReference>
<evidence type="ECO:0000313" key="3">
    <source>
        <dbReference type="EMBL" id="RUP51013.1"/>
    </source>
</evidence>
<dbReference type="PANTHER" id="PTHR10340:SF34">
    <property type="entry name" value="SPHINGOMYELIN PHOSPHODIESTERASE"/>
    <property type="match status" value="1"/>
</dbReference>
<reference evidence="3 4" key="1">
    <citation type="journal article" date="2018" name="New Phytol.">
        <title>Phylogenomics of Endogonaceae and evolution of mycorrhizas within Mucoromycota.</title>
        <authorList>
            <person name="Chang Y."/>
            <person name="Desiro A."/>
            <person name="Na H."/>
            <person name="Sandor L."/>
            <person name="Lipzen A."/>
            <person name="Clum A."/>
            <person name="Barry K."/>
            <person name="Grigoriev I.V."/>
            <person name="Martin F.M."/>
            <person name="Stajich J.E."/>
            <person name="Smith M.E."/>
            <person name="Bonito G."/>
            <person name="Spatafora J.W."/>
        </authorList>
    </citation>
    <scope>NUCLEOTIDE SEQUENCE [LARGE SCALE GENOMIC DNA]</scope>
    <source>
        <strain evidence="3 4">GMNB39</strain>
    </source>
</reference>
<keyword evidence="4" id="KW-1185">Reference proteome</keyword>
<dbReference type="OrthoDB" id="282973at2759"/>
<evidence type="ECO:0000256" key="1">
    <source>
        <dbReference type="ARBA" id="ARBA00022801"/>
    </source>
</evidence>